<dbReference type="Pfam" id="PF25601">
    <property type="entry name" value="AAA_lid_14"/>
    <property type="match status" value="1"/>
</dbReference>
<dbReference type="InterPro" id="IPR025944">
    <property type="entry name" value="Sigma_54_int_dom_CS"/>
</dbReference>
<dbReference type="RefSeq" id="WP_248155626.1">
    <property type="nucleotide sequence ID" value="NZ_JAKZAJ010000002.1"/>
</dbReference>
<evidence type="ECO:0000313" key="7">
    <source>
        <dbReference type="Proteomes" id="UP001596055"/>
    </source>
</evidence>
<evidence type="ECO:0000256" key="3">
    <source>
        <dbReference type="ARBA" id="ARBA00023015"/>
    </source>
</evidence>
<evidence type="ECO:0000256" key="2">
    <source>
        <dbReference type="ARBA" id="ARBA00022840"/>
    </source>
</evidence>
<evidence type="ECO:0000259" key="5">
    <source>
        <dbReference type="PROSITE" id="PS50045"/>
    </source>
</evidence>
<dbReference type="Gene3D" id="3.40.50.300">
    <property type="entry name" value="P-loop containing nucleotide triphosphate hydrolases"/>
    <property type="match status" value="1"/>
</dbReference>
<dbReference type="InterPro" id="IPR002078">
    <property type="entry name" value="Sigma_54_int"/>
</dbReference>
<evidence type="ECO:0000256" key="1">
    <source>
        <dbReference type="ARBA" id="ARBA00022741"/>
    </source>
</evidence>
<keyword evidence="1" id="KW-0547">Nucleotide-binding</keyword>
<organism evidence="6 7">
    <name type="scientific">Marinobacter koreensis</name>
    <dbReference type="NCBI Taxonomy" id="335974"/>
    <lineage>
        <taxon>Bacteria</taxon>
        <taxon>Pseudomonadati</taxon>
        <taxon>Pseudomonadota</taxon>
        <taxon>Gammaproteobacteria</taxon>
        <taxon>Pseudomonadales</taxon>
        <taxon>Marinobacteraceae</taxon>
        <taxon>Marinobacter</taxon>
    </lineage>
</organism>
<keyword evidence="4" id="KW-0804">Transcription</keyword>
<evidence type="ECO:0000313" key="6">
    <source>
        <dbReference type="EMBL" id="MFC5545127.1"/>
    </source>
</evidence>
<dbReference type="InterPro" id="IPR003593">
    <property type="entry name" value="AAA+_ATPase"/>
</dbReference>
<dbReference type="SUPFAM" id="SSF46689">
    <property type="entry name" value="Homeodomain-like"/>
    <property type="match status" value="1"/>
</dbReference>
<reference evidence="7" key="1">
    <citation type="journal article" date="2019" name="Int. J. Syst. Evol. Microbiol.">
        <title>The Global Catalogue of Microorganisms (GCM) 10K type strain sequencing project: providing services to taxonomists for standard genome sequencing and annotation.</title>
        <authorList>
            <consortium name="The Broad Institute Genomics Platform"/>
            <consortium name="The Broad Institute Genome Sequencing Center for Infectious Disease"/>
            <person name="Wu L."/>
            <person name="Ma J."/>
        </authorList>
    </citation>
    <scope>NUCLEOTIDE SEQUENCE [LARGE SCALE GENOMIC DNA]</scope>
    <source>
        <strain evidence="7">CGMCC 4.1799</strain>
    </source>
</reference>
<dbReference type="SMART" id="SM00382">
    <property type="entry name" value="AAA"/>
    <property type="match status" value="1"/>
</dbReference>
<evidence type="ECO:0000256" key="4">
    <source>
        <dbReference type="ARBA" id="ARBA00023163"/>
    </source>
</evidence>
<dbReference type="Pfam" id="PF02954">
    <property type="entry name" value="HTH_8"/>
    <property type="match status" value="1"/>
</dbReference>
<keyword evidence="7" id="KW-1185">Reference proteome</keyword>
<dbReference type="Gene3D" id="1.10.10.60">
    <property type="entry name" value="Homeodomain-like"/>
    <property type="match status" value="1"/>
</dbReference>
<dbReference type="InterPro" id="IPR058031">
    <property type="entry name" value="AAA_lid_NorR"/>
</dbReference>
<dbReference type="Proteomes" id="UP001596055">
    <property type="component" value="Unassembled WGS sequence"/>
</dbReference>
<dbReference type="PANTHER" id="PTHR32071:SF120">
    <property type="entry name" value="TRANSCRIPTIONAL REGULATOR-RELATED"/>
    <property type="match status" value="1"/>
</dbReference>
<keyword evidence="2" id="KW-0067">ATP-binding</keyword>
<dbReference type="Pfam" id="PF00158">
    <property type="entry name" value="Sigma54_activat"/>
    <property type="match status" value="1"/>
</dbReference>
<comment type="caution">
    <text evidence="6">The sequence shown here is derived from an EMBL/GenBank/DDBJ whole genome shotgun (WGS) entry which is preliminary data.</text>
</comment>
<gene>
    <name evidence="6" type="ORF">ACFPQA_08700</name>
</gene>
<protein>
    <submittedName>
        <fullName evidence="6">Sigma 54-interacting transcriptional regulator</fullName>
    </submittedName>
</protein>
<dbReference type="InterPro" id="IPR009057">
    <property type="entry name" value="Homeodomain-like_sf"/>
</dbReference>
<dbReference type="SUPFAM" id="SSF52540">
    <property type="entry name" value="P-loop containing nucleoside triphosphate hydrolases"/>
    <property type="match status" value="1"/>
</dbReference>
<sequence length="459" mass="50653">MNQKRLLVWLSADPENIDQFASLKTHWDILPFDYRQPIPVQADVPEAALVGLVQPDHLDESTLPRLEAWLEALGLSAWIALLPSMPPSQSPASQLVRRYCADFHTEPLDYRRLANVLGHLHGMARLRSAAVISGIPDYRTVVLNGQSDRIRSVRLLLRRFAESDAPVLITGEPGTGKDAAARFLHDHSQRASGPFVVVNCAALPASLTQSELFGHEKGAFTHALSQHRGKLELAHQGTLVFSGIDELTLAQQSSLLRFLQEGQIERVGGSRPIQVDTRIVSTCCTPLPRLIEETRFRSDVFYRIGSLEIRMPPLRQRADDIPALTDELLTAINAGAHPLGVSKAARQALMTHSWPGNVRELQNRLRQAQLLHEQAAIQPQDLGLSSIGPGTSPTVSTLTAFRDRADREALAYSLALTHHNVSAAARLLGISRVSFYRLMDKHNGPALRHSHPRQKGSPP</sequence>
<name>A0ABW0RK35_9GAMM</name>
<dbReference type="PROSITE" id="PS50045">
    <property type="entry name" value="SIGMA54_INTERACT_4"/>
    <property type="match status" value="1"/>
</dbReference>
<keyword evidence="3" id="KW-0805">Transcription regulation</keyword>
<accession>A0ABW0RK35</accession>
<dbReference type="Gene3D" id="1.10.8.60">
    <property type="match status" value="1"/>
</dbReference>
<dbReference type="EMBL" id="JBHSNL010000001">
    <property type="protein sequence ID" value="MFC5545127.1"/>
    <property type="molecule type" value="Genomic_DNA"/>
</dbReference>
<feature type="domain" description="Sigma-54 factor interaction" evidence="5">
    <location>
        <begin position="143"/>
        <end position="370"/>
    </location>
</feature>
<dbReference type="InterPro" id="IPR027417">
    <property type="entry name" value="P-loop_NTPase"/>
</dbReference>
<dbReference type="PANTHER" id="PTHR32071">
    <property type="entry name" value="TRANSCRIPTIONAL REGULATORY PROTEIN"/>
    <property type="match status" value="1"/>
</dbReference>
<proteinExistence type="predicted"/>
<dbReference type="CDD" id="cd00009">
    <property type="entry name" value="AAA"/>
    <property type="match status" value="1"/>
</dbReference>
<dbReference type="PROSITE" id="PS00688">
    <property type="entry name" value="SIGMA54_INTERACT_3"/>
    <property type="match status" value="1"/>
</dbReference>
<dbReference type="InterPro" id="IPR002197">
    <property type="entry name" value="HTH_Fis"/>
</dbReference>